<name>A0A397QBJ2_9HYPH</name>
<dbReference type="EMBL" id="QXDF01000001">
    <property type="protein sequence ID" value="RIA56857.1"/>
    <property type="molecule type" value="Genomic_DNA"/>
</dbReference>
<evidence type="ECO:0000313" key="1">
    <source>
        <dbReference type="EMBL" id="RIA56857.1"/>
    </source>
</evidence>
<keyword evidence="2" id="KW-1185">Reference proteome</keyword>
<reference evidence="1 2" key="1">
    <citation type="submission" date="2018-08" db="EMBL/GenBank/DDBJ databases">
        <title>Genomic Encyclopedia of Archaeal and Bacterial Type Strains, Phase II (KMG-II): from individual species to whole genera.</title>
        <authorList>
            <person name="Goeker M."/>
        </authorList>
    </citation>
    <scope>NUCLEOTIDE SEQUENCE [LARGE SCALE GENOMIC DNA]</scope>
    <source>
        <strain evidence="1 2">DSM 5002</strain>
    </source>
</reference>
<sequence>MISVKQLSDDPLTFDVTVAEDASETRHHVTMAREDFARLSRGDTTPDQIIEAAFQFLLDREPKESILARFDVSVISRYFPEFERELSRYLGDKSGG</sequence>
<protein>
    <submittedName>
        <fullName evidence="1">Uncharacterized protein</fullName>
    </submittedName>
</protein>
<dbReference type="OrthoDB" id="9807072at2"/>
<evidence type="ECO:0000313" key="2">
    <source>
        <dbReference type="Proteomes" id="UP000266273"/>
    </source>
</evidence>
<proteinExistence type="predicted"/>
<comment type="caution">
    <text evidence="1">The sequence shown here is derived from an EMBL/GenBank/DDBJ whole genome shotgun (WGS) entry which is preliminary data.</text>
</comment>
<gene>
    <name evidence="1" type="ORF">BXY53_1970</name>
</gene>
<dbReference type="RefSeq" id="WP_119061612.1">
    <property type="nucleotide sequence ID" value="NZ_QXDF01000001.1"/>
</dbReference>
<organism evidence="1 2">
    <name type="scientific">Dichotomicrobium thermohalophilum</name>
    <dbReference type="NCBI Taxonomy" id="933063"/>
    <lineage>
        <taxon>Bacteria</taxon>
        <taxon>Pseudomonadati</taxon>
        <taxon>Pseudomonadota</taxon>
        <taxon>Alphaproteobacteria</taxon>
        <taxon>Hyphomicrobiales</taxon>
        <taxon>Hyphomicrobiaceae</taxon>
        <taxon>Dichotomicrobium</taxon>
    </lineage>
</organism>
<accession>A0A397QBJ2</accession>
<dbReference type="Proteomes" id="UP000266273">
    <property type="component" value="Unassembled WGS sequence"/>
</dbReference>
<dbReference type="AlphaFoldDB" id="A0A397QBJ2"/>